<dbReference type="eggNOG" id="COG5551">
    <property type="taxonomic scope" value="Bacteria"/>
</dbReference>
<dbReference type="Gene3D" id="3.30.70.1900">
    <property type="match status" value="1"/>
</dbReference>
<evidence type="ECO:0000313" key="2">
    <source>
        <dbReference type="EMBL" id="ABZ83128.1"/>
    </source>
</evidence>
<dbReference type="KEGG" id="hmo:HM1_0514"/>
<name>B0TFX1_HELMI</name>
<reference evidence="2 3" key="1">
    <citation type="journal article" date="2008" name="J. Bacteriol.">
        <title>The genome of Heliobacterium modesticaldum, a phototrophic representative of the Firmicutes containing the simplest photosynthetic apparatus.</title>
        <authorList>
            <person name="Sattley W.M."/>
            <person name="Madigan M.T."/>
            <person name="Swingley W.D."/>
            <person name="Cheung P.C."/>
            <person name="Clocksin K.M."/>
            <person name="Conrad A.L."/>
            <person name="Dejesa L.C."/>
            <person name="Honchak B.M."/>
            <person name="Jung D.O."/>
            <person name="Karbach L.E."/>
            <person name="Kurdoglu A."/>
            <person name="Lahiri S."/>
            <person name="Mastrian S.D."/>
            <person name="Page L.E."/>
            <person name="Taylor H.L."/>
            <person name="Wang Z.T."/>
            <person name="Raymond J."/>
            <person name="Chen M."/>
            <person name="Blankenship R.E."/>
            <person name="Touchman J.W."/>
        </authorList>
    </citation>
    <scope>NUCLEOTIDE SEQUENCE [LARGE SCALE GENOMIC DNA]</scope>
    <source>
        <strain evidence="3">ATCC 51547 / Ice1</strain>
    </source>
</reference>
<protein>
    <recommendedName>
        <fullName evidence="1">CRISPR-associated protein Cas6 C-terminal domain-containing protein</fullName>
    </recommendedName>
</protein>
<dbReference type="Proteomes" id="UP000008550">
    <property type="component" value="Chromosome"/>
</dbReference>
<gene>
    <name evidence="2" type="ORF">HM1_0514</name>
</gene>
<dbReference type="STRING" id="498761.HM1_0514"/>
<dbReference type="EMBL" id="CP000930">
    <property type="protein sequence ID" value="ABZ83128.1"/>
    <property type="molecule type" value="Genomic_DNA"/>
</dbReference>
<sequence length="337" mass="37730">MDIRSIAPFLHPPLNVQCYRIVAEAGPRGLLLPPYPGSTFRGVLGHGLRKIACTAGPQQECSFCLFQKVCLVTILFQPVAPERQEGFFGRAQELPPPFVLRPLTGGKTEWRPGETFELAVHLFGKGCDYAPYLLSALSVAMEGGLGKGKRPAKMVRVFGENPFTGESVAVFVDNQWRMDGAPTLGGKDVDQRVRDVLQNFDGKVTMEYVTPLRLKSDSRLQHSVDPVLFVRSVLRRLSLLSMFHGQGRWEFPFQEYIEHSSGLAFCDEHYSWVDWERYSSRQESRLKLGGIIGSASLEGEVLPSFLPLILWAELTHVGKSTVFGLGKIWIKNKHVVR</sequence>
<evidence type="ECO:0000313" key="3">
    <source>
        <dbReference type="Proteomes" id="UP000008550"/>
    </source>
</evidence>
<feature type="domain" description="CRISPR-associated protein Cas6 C-terminal" evidence="1">
    <location>
        <begin position="206"/>
        <end position="328"/>
    </location>
</feature>
<organism evidence="2 3">
    <name type="scientific">Heliobacterium modesticaldum (strain ATCC 51547 / Ice1)</name>
    <dbReference type="NCBI Taxonomy" id="498761"/>
    <lineage>
        <taxon>Bacteria</taxon>
        <taxon>Bacillati</taxon>
        <taxon>Bacillota</taxon>
        <taxon>Clostridia</taxon>
        <taxon>Eubacteriales</taxon>
        <taxon>Heliobacteriaceae</taxon>
        <taxon>Heliomicrobium</taxon>
    </lineage>
</organism>
<evidence type="ECO:0000259" key="1">
    <source>
        <dbReference type="Pfam" id="PF10040"/>
    </source>
</evidence>
<dbReference type="Pfam" id="PF10040">
    <property type="entry name" value="CRISPR_Cas6"/>
    <property type="match status" value="1"/>
</dbReference>
<accession>B0TFX1</accession>
<dbReference type="InterPro" id="IPR019267">
    <property type="entry name" value="CRISPR-assoc_Cas6_C"/>
</dbReference>
<dbReference type="AlphaFoldDB" id="B0TFX1"/>
<keyword evidence="3" id="KW-1185">Reference proteome</keyword>
<dbReference type="HOGENOM" id="CLU_050021_0_0_9"/>
<proteinExistence type="predicted"/>